<evidence type="ECO:0008006" key="4">
    <source>
        <dbReference type="Google" id="ProtNLM"/>
    </source>
</evidence>
<feature type="signal peptide" evidence="1">
    <location>
        <begin position="1"/>
        <end position="24"/>
    </location>
</feature>
<gene>
    <name evidence="2" type="ORF">F9K94_13600</name>
</gene>
<dbReference type="EMBL" id="WBVY01000003">
    <property type="protein sequence ID" value="KAB2657399.1"/>
    <property type="molecule type" value="Genomic_DNA"/>
</dbReference>
<dbReference type="RefSeq" id="WP_151646231.1">
    <property type="nucleotide sequence ID" value="NZ_WBVY01000003.1"/>
</dbReference>
<reference evidence="2 3" key="1">
    <citation type="submission" date="2019-09" db="EMBL/GenBank/DDBJ databases">
        <title>Taxonomic organization of the family Brucellaceae based on a phylogenomic approach.</title>
        <authorList>
            <person name="Leclercq S."/>
            <person name="Cloeckaert A."/>
            <person name="Zygmunt M.S."/>
        </authorList>
    </citation>
    <scope>NUCLEOTIDE SEQUENCE [LARGE SCALE GENOMIC DNA]</scope>
    <source>
        <strain evidence="2 3">TA93</strain>
    </source>
</reference>
<protein>
    <recommendedName>
        <fullName evidence="4">Cell envelope integrity protein TolA</fullName>
    </recommendedName>
</protein>
<evidence type="ECO:0000256" key="1">
    <source>
        <dbReference type="SAM" id="SignalP"/>
    </source>
</evidence>
<dbReference type="AlphaFoldDB" id="A0A7V7VVA3"/>
<evidence type="ECO:0000313" key="2">
    <source>
        <dbReference type="EMBL" id="KAB2657399.1"/>
    </source>
</evidence>
<keyword evidence="1" id="KW-0732">Signal</keyword>
<name>A0A7V7VVA3_9HYPH</name>
<dbReference type="Gene3D" id="3.30.1150.10">
    <property type="match status" value="1"/>
</dbReference>
<organism evidence="2 3">
    <name type="scientific">Brucella tritici</name>
    <dbReference type="NCBI Taxonomy" id="94626"/>
    <lineage>
        <taxon>Bacteria</taxon>
        <taxon>Pseudomonadati</taxon>
        <taxon>Pseudomonadota</taxon>
        <taxon>Alphaproteobacteria</taxon>
        <taxon>Hyphomicrobiales</taxon>
        <taxon>Brucellaceae</taxon>
        <taxon>Brucella/Ochrobactrum group</taxon>
        <taxon>Brucella</taxon>
    </lineage>
</organism>
<sequence>MNRSRLSAWLVAAVTLTSTGAAHAQELKTMREVGNKLYSCWSPPSDISKSAVTLSFSFRRDGSLIGPPRPSAINVQGDDAAKKAFVDAAIEAVEKCTPLELGPALSKGIGGTVFTMRFHSPD</sequence>
<accession>A0A7V7VVA3</accession>
<dbReference type="Proteomes" id="UP000460650">
    <property type="component" value="Unassembled WGS sequence"/>
</dbReference>
<evidence type="ECO:0000313" key="3">
    <source>
        <dbReference type="Proteomes" id="UP000460650"/>
    </source>
</evidence>
<dbReference type="InterPro" id="IPR014587">
    <property type="entry name" value="UCP034077"/>
</dbReference>
<proteinExistence type="predicted"/>
<feature type="chain" id="PRO_5030693031" description="Cell envelope integrity protein TolA" evidence="1">
    <location>
        <begin position="25"/>
        <end position="122"/>
    </location>
</feature>
<dbReference type="PIRSF" id="PIRSF034077">
    <property type="entry name" value="UCP034077"/>
    <property type="match status" value="1"/>
</dbReference>
<comment type="caution">
    <text evidence="2">The sequence shown here is derived from an EMBL/GenBank/DDBJ whole genome shotgun (WGS) entry which is preliminary data.</text>
</comment>